<accession>H3ZBD0</accession>
<dbReference type="RefSeq" id="WP_008949644.1">
    <property type="nucleotide sequence ID" value="NZ_AHTH01000005.1"/>
</dbReference>
<evidence type="ECO:0000313" key="4">
    <source>
        <dbReference type="Proteomes" id="UP000012046"/>
    </source>
</evidence>
<keyword evidence="4" id="KW-1185">Reference proteome</keyword>
<evidence type="ECO:0000313" key="3">
    <source>
        <dbReference type="EMBL" id="EHR42244.1"/>
    </source>
</evidence>
<evidence type="ECO:0000256" key="2">
    <source>
        <dbReference type="HAMAP-Rule" id="MF_00758"/>
    </source>
</evidence>
<name>H3ZBD0_9ALTE</name>
<dbReference type="SUPFAM" id="SSF143456">
    <property type="entry name" value="VC0467-like"/>
    <property type="match status" value="1"/>
</dbReference>
<dbReference type="GO" id="GO:0005829">
    <property type="term" value="C:cytosol"/>
    <property type="evidence" value="ECO:0007669"/>
    <property type="project" value="TreeGrafter"/>
</dbReference>
<proteinExistence type="inferred from homology"/>
<dbReference type="NCBIfam" id="NF001266">
    <property type="entry name" value="PRK00228.1-1"/>
    <property type="match status" value="1"/>
</dbReference>
<dbReference type="Gene3D" id="3.40.1740.10">
    <property type="entry name" value="VC0467-like"/>
    <property type="match status" value="1"/>
</dbReference>
<comment type="similarity">
    <text evidence="1 2">Belongs to the UPF0301 (AlgH) family.</text>
</comment>
<organism evidence="3 4">
    <name type="scientific">Alishewanella jeotgali KCTC 22429</name>
    <dbReference type="NCBI Taxonomy" id="1129374"/>
    <lineage>
        <taxon>Bacteria</taxon>
        <taxon>Pseudomonadati</taxon>
        <taxon>Pseudomonadota</taxon>
        <taxon>Gammaproteobacteria</taxon>
        <taxon>Alteromonadales</taxon>
        <taxon>Alteromonadaceae</taxon>
        <taxon>Alishewanella</taxon>
    </lineage>
</organism>
<dbReference type="Proteomes" id="UP000012046">
    <property type="component" value="Unassembled WGS sequence"/>
</dbReference>
<gene>
    <name evidence="3" type="ORF">AJE_03176</name>
</gene>
<dbReference type="PATRIC" id="fig|1129374.4.peg.643"/>
<dbReference type="InterPro" id="IPR003774">
    <property type="entry name" value="AlgH-like"/>
</dbReference>
<dbReference type="PANTHER" id="PTHR30327">
    <property type="entry name" value="UNCHARACTERIZED PROTEIN YQGE"/>
    <property type="match status" value="1"/>
</dbReference>
<dbReference type="HAMAP" id="MF_00758">
    <property type="entry name" value="UPF0301"/>
    <property type="match status" value="1"/>
</dbReference>
<reference evidence="3 4" key="1">
    <citation type="journal article" date="2012" name="J. Bacteriol.">
        <title>Genome Sequence of Extracellular-Protease-Producing Alishewanella jeotgali Isolated from Traditional Korean Fermented Seafood.</title>
        <authorList>
            <person name="Jung J."/>
            <person name="Chun J."/>
            <person name="Park W."/>
        </authorList>
    </citation>
    <scope>NUCLEOTIDE SEQUENCE [LARGE SCALE GENOMIC DNA]</scope>
    <source>
        <strain evidence="3 4">KCTC 22429</strain>
    </source>
</reference>
<sequence length="185" mass="20307">MQGFQNHFLIAMPSLDDPMFKRSVTYLCEHNEEGAMGIVVNHPMNVSLAELLEQLEISYDAKSPAAQAKVVAGGPVQHDRGFVLHTAKPGYHSSLQLENGLMVTTSKDILQDLTTEQAPEKFLLALGYAGWTAGQLEQEIADNSWLVIPADNRIIFDLSHAEKWQKATASIGIQPWQLTGEAGHA</sequence>
<dbReference type="eggNOG" id="COG1678">
    <property type="taxonomic scope" value="Bacteria"/>
</dbReference>
<comment type="caution">
    <text evidence="3">The sequence shown here is derived from an EMBL/GenBank/DDBJ whole genome shotgun (WGS) entry which is preliminary data.</text>
</comment>
<dbReference type="STRING" id="1129374.AJE_03176"/>
<dbReference type="EMBL" id="AHTH01000005">
    <property type="protein sequence ID" value="EHR42244.1"/>
    <property type="molecule type" value="Genomic_DNA"/>
</dbReference>
<dbReference type="PANTHER" id="PTHR30327:SF1">
    <property type="entry name" value="UPF0301 PROTEIN YQGE"/>
    <property type="match status" value="1"/>
</dbReference>
<dbReference type="Pfam" id="PF02622">
    <property type="entry name" value="DUF179"/>
    <property type="match status" value="1"/>
</dbReference>
<evidence type="ECO:0000256" key="1">
    <source>
        <dbReference type="ARBA" id="ARBA00009600"/>
    </source>
</evidence>
<dbReference type="AlphaFoldDB" id="H3ZBD0"/>
<protein>
    <recommendedName>
        <fullName evidence="2">UPF0301 protein AJE_03176</fullName>
    </recommendedName>
</protein>